<dbReference type="Pfam" id="PF00931">
    <property type="entry name" value="NB-ARC"/>
    <property type="match status" value="2"/>
</dbReference>
<dbReference type="SUPFAM" id="SSF52058">
    <property type="entry name" value="L domain-like"/>
    <property type="match status" value="2"/>
</dbReference>
<dbReference type="Pfam" id="PF23247">
    <property type="entry name" value="LRR_RPS2"/>
    <property type="match status" value="2"/>
</dbReference>
<dbReference type="InterPro" id="IPR050905">
    <property type="entry name" value="Plant_NBS-LRR"/>
</dbReference>
<dbReference type="GO" id="GO:0005524">
    <property type="term" value="F:ATP binding"/>
    <property type="evidence" value="ECO:0007669"/>
    <property type="project" value="UniProtKB-KW"/>
</dbReference>
<dbReference type="FunFam" id="1.10.10.10:FF:000322">
    <property type="entry name" value="Probable disease resistance protein At1g63360"/>
    <property type="match status" value="2"/>
</dbReference>
<dbReference type="SUPFAM" id="SSF52540">
    <property type="entry name" value="P-loop containing nucleoside triphosphate hydrolases"/>
    <property type="match status" value="2"/>
</dbReference>
<dbReference type="InterPro" id="IPR003593">
    <property type="entry name" value="AAA+_ATPase"/>
</dbReference>
<dbReference type="FunFam" id="1.10.8.430:FF:000003">
    <property type="entry name" value="Probable disease resistance protein At5g66910"/>
    <property type="match status" value="1"/>
</dbReference>
<dbReference type="InterPro" id="IPR032675">
    <property type="entry name" value="LRR_dom_sf"/>
</dbReference>
<dbReference type="SMART" id="SM00382">
    <property type="entry name" value="AAA"/>
    <property type="match status" value="2"/>
</dbReference>
<dbReference type="FunFam" id="3.40.50.300:FF:001091">
    <property type="entry name" value="Probable disease resistance protein At1g61300"/>
    <property type="match status" value="2"/>
</dbReference>
<dbReference type="InterPro" id="IPR042197">
    <property type="entry name" value="Apaf_helical"/>
</dbReference>
<gene>
    <name evidence="7" type="ORF">L1049_017915</name>
</gene>
<dbReference type="GO" id="GO:0006952">
    <property type="term" value="P:defense response"/>
    <property type="evidence" value="ECO:0007669"/>
    <property type="project" value="UniProtKB-KW"/>
</dbReference>
<feature type="domain" description="AAA+ ATPase" evidence="6">
    <location>
        <begin position="858"/>
        <end position="991"/>
    </location>
</feature>
<organism evidence="7 8">
    <name type="scientific">Liquidambar formosana</name>
    <name type="common">Formosan gum</name>
    <dbReference type="NCBI Taxonomy" id="63359"/>
    <lineage>
        <taxon>Eukaryota</taxon>
        <taxon>Viridiplantae</taxon>
        <taxon>Streptophyta</taxon>
        <taxon>Embryophyta</taxon>
        <taxon>Tracheophyta</taxon>
        <taxon>Spermatophyta</taxon>
        <taxon>Magnoliopsida</taxon>
        <taxon>eudicotyledons</taxon>
        <taxon>Gunneridae</taxon>
        <taxon>Pentapetalae</taxon>
        <taxon>Saxifragales</taxon>
        <taxon>Altingiaceae</taxon>
        <taxon>Liquidambar</taxon>
    </lineage>
</organism>
<dbReference type="Pfam" id="PF23559">
    <property type="entry name" value="WHD_DRP"/>
    <property type="match status" value="2"/>
</dbReference>
<evidence type="ECO:0000256" key="4">
    <source>
        <dbReference type="ARBA" id="ARBA00022821"/>
    </source>
</evidence>
<evidence type="ECO:0000256" key="1">
    <source>
        <dbReference type="ARBA" id="ARBA00008894"/>
    </source>
</evidence>
<keyword evidence="4" id="KW-0611">Plant defense</keyword>
<feature type="domain" description="AAA+ ATPase" evidence="6">
    <location>
        <begin position="57"/>
        <end position="197"/>
    </location>
</feature>
<dbReference type="Proteomes" id="UP001415857">
    <property type="component" value="Unassembled WGS sequence"/>
</dbReference>
<comment type="similarity">
    <text evidence="1">Belongs to the disease resistance NB-LRR family.</text>
</comment>
<evidence type="ECO:0000256" key="2">
    <source>
        <dbReference type="ARBA" id="ARBA00022614"/>
    </source>
</evidence>
<dbReference type="InterPro" id="IPR027417">
    <property type="entry name" value="P-loop_NTPase"/>
</dbReference>
<protein>
    <recommendedName>
        <fullName evidence="6">AAA+ ATPase domain-containing protein</fullName>
    </recommendedName>
</protein>
<evidence type="ECO:0000313" key="7">
    <source>
        <dbReference type="EMBL" id="KAK9273108.1"/>
    </source>
</evidence>
<keyword evidence="5" id="KW-0547">Nucleotide-binding</keyword>
<dbReference type="PANTHER" id="PTHR33463">
    <property type="entry name" value="NB-ARC DOMAIN-CONTAINING PROTEIN-RELATED"/>
    <property type="match status" value="1"/>
</dbReference>
<keyword evidence="2" id="KW-0433">Leucine-rich repeat</keyword>
<reference evidence="7 8" key="1">
    <citation type="journal article" date="2024" name="Plant J.">
        <title>Genome sequences and population genomics reveal climatic adaptation and genomic divergence between two closely related sweetgum species.</title>
        <authorList>
            <person name="Xu W.Q."/>
            <person name="Ren C.Q."/>
            <person name="Zhang X.Y."/>
            <person name="Comes H.P."/>
            <person name="Liu X.H."/>
            <person name="Li Y.G."/>
            <person name="Kettle C.J."/>
            <person name="Jalonen R."/>
            <person name="Gaisberger H."/>
            <person name="Ma Y.Z."/>
            <person name="Qiu Y.X."/>
        </authorList>
    </citation>
    <scope>NUCLEOTIDE SEQUENCE [LARGE SCALE GENOMIC DNA]</scope>
    <source>
        <strain evidence="7">Hangzhou</strain>
    </source>
</reference>
<evidence type="ECO:0000259" key="6">
    <source>
        <dbReference type="SMART" id="SM00382"/>
    </source>
</evidence>
<proteinExistence type="inferred from homology"/>
<dbReference type="GO" id="GO:0043531">
    <property type="term" value="F:ADP binding"/>
    <property type="evidence" value="ECO:0007669"/>
    <property type="project" value="InterPro"/>
</dbReference>
<dbReference type="PANTHER" id="PTHR33463:SF202">
    <property type="entry name" value="NB-ARC DOMAIN-CONTAINING PROTEIN"/>
    <property type="match status" value="1"/>
</dbReference>
<keyword evidence="8" id="KW-1185">Reference proteome</keyword>
<dbReference type="Gene3D" id="3.80.10.10">
    <property type="entry name" value="Ribonuclease Inhibitor"/>
    <property type="match status" value="4"/>
</dbReference>
<comment type="caution">
    <text evidence="7">The sequence shown here is derived from an EMBL/GenBank/DDBJ whole genome shotgun (WGS) entry which is preliminary data.</text>
</comment>
<dbReference type="Gene3D" id="3.40.50.300">
    <property type="entry name" value="P-loop containing nucleotide triphosphate hydrolases"/>
    <property type="match status" value="2"/>
</dbReference>
<sequence>MLKEVERLLKDGSFPDGIVAMSHLLETVKYIPGPSIEHQTTASNTLAKTMNLLREDRVKRIGIWGMGGVGKTTLVKNLNNKLRCTTSTQPFGRVIWVTVSKELDLKRVQTQIAGRLRFPISLEESEEGLASQLYERLMKEKKFLLILDDVWETIDLDSLGVPQPEIHTGFKIIVTSRSLSVCEGMKADVKVKVDVLDNEEAWQLFSKSTGSVASLEHVKPFAKAVARECSGLPLAIIIVGTAIRGKAMVELWKNALNELRWSEPPIEGIENKVDNPLKWSYDSLHCRNTKPRFLYCSLFPEDYSIQVSKLVQFWMADGLIDEELNYEDSLNRGITVVENMKDLFLLEPGFREGTVKMHDVVRDVAIWIALSLEDGCMSLVQSGIGLSQISQVKLLKSCKRISFMNNKIKSPPDCVIQCPNTSTLLLQGKFPLEKVLESFLLGLQLLRVLNMSETRIQTLPLTLSQLCELRALVLRDCSYLEELPPLGGLRKLQVLDLVPLKSGNFLKGWKNWTNLRQLNLSLMGYPKTIQAGVVSRWSSLEVLDMSQSCYKWGVKGDVEEGQAMFEELRCLGQLTVVHIQLHSMPYHGSEDPTWIERWRIFQIFVGLSFCVRISTTSNLRTVNIKNFDLSKNRIRWLLINANDLYLESCTEIGRMFEDLVTNSGGIAGLKSLNIVECDILGPFRGCAARHDLLPNLEQLHLHGIRNLECFQPLVVPLGLRFSRLRIIEVWWCLKLKYLIPHDLIPYLINLEEIKVWFCENFENLFEYSSRAGQNVASDLVVPKLRILVLEDLPELRSICREKESWQSIELVDVRGCDQLRRLPLTTQNANTIKEIRGQRKWWSELEWDDDHTKLTFRPFFNLSGKTTLVKKLNNKLRSTSSTQPFGRVIWVTVSKELDLKRVRTQIAGRLRFPLSLEESEEGLASQLYERLMKEKKFLLILDDVWETIDLDSLGVPQPEIHTGFKIIVTSRSLSVCEGMKADVKVKVDVLDNEEAWQLFSKSTGSVASLEHVKPFAKAVARECSGLPLAIIIVGTAMRGKAMVELWKNALNELRRSEAHIEGIENKVYNPLKWSYDSLHGRNTKPCFLYCSLFPEDYSIPVSELVQFWMANGLIDEELNYEDSLNRGITVVENLKDLCLLEPGFGEGTVKMHDVVRDVAVWIAFSLEDGCKSLVQSGIGLSQISQVELLKSCRRISFMNNKIKSLPDCVIQCPNTSTLLQELPPLGGLRKLQVLDLGATKIRQFPKGMEELTNLRQLNLSLTGYRKTIQAGVVSRWSSLEVLDMSQSCYKWGVKGDVEEGQAMFEELRCLRQLTVVHIQLHSMPYHGSEDPTWIERWRILQIFVGLSFCVRISTTSNLRTVNIRNFDLSKNRIRWLLINANDLYLESCTEIGRMFEDLVTNSEGIAGLKSLNIVECDILGPFRGCAARHELLPNLEQLHLYGIRNLECFQPLVVPIGLRFSRLRIIEVWWCLKLKYLIPHDLIPYLINLEEIKVWFCENFENLFEYSSRSGPNVAADPVVPKLRILVLEDLPELRSICREKESWQSIELVDVRGCQT</sequence>
<dbReference type="PRINTS" id="PR00364">
    <property type="entry name" value="DISEASERSIST"/>
</dbReference>
<dbReference type="Gene3D" id="1.10.8.430">
    <property type="entry name" value="Helical domain of apoptotic protease-activating factors"/>
    <property type="match status" value="2"/>
</dbReference>
<dbReference type="InterPro" id="IPR002182">
    <property type="entry name" value="NB-ARC"/>
</dbReference>
<dbReference type="Gene3D" id="1.10.10.10">
    <property type="entry name" value="Winged helix-like DNA-binding domain superfamily/Winged helix DNA-binding domain"/>
    <property type="match status" value="2"/>
</dbReference>
<evidence type="ECO:0000256" key="3">
    <source>
        <dbReference type="ARBA" id="ARBA00022737"/>
    </source>
</evidence>
<name>A0AAP0NHL3_LIQFO</name>
<evidence type="ECO:0000256" key="5">
    <source>
        <dbReference type="ARBA" id="ARBA00022840"/>
    </source>
</evidence>
<keyword evidence="3" id="KW-0677">Repeat</keyword>
<dbReference type="InterPro" id="IPR036388">
    <property type="entry name" value="WH-like_DNA-bd_sf"/>
</dbReference>
<dbReference type="InterPro" id="IPR058922">
    <property type="entry name" value="WHD_DRP"/>
</dbReference>
<evidence type="ECO:0000313" key="8">
    <source>
        <dbReference type="Proteomes" id="UP001415857"/>
    </source>
</evidence>
<dbReference type="InterPro" id="IPR057135">
    <property type="entry name" value="At4g27190-like_LRR"/>
</dbReference>
<dbReference type="EMBL" id="JBBPBK010000012">
    <property type="protein sequence ID" value="KAK9273108.1"/>
    <property type="molecule type" value="Genomic_DNA"/>
</dbReference>
<accession>A0AAP0NHL3</accession>
<keyword evidence="5" id="KW-0067">ATP-binding</keyword>